<proteinExistence type="predicted"/>
<evidence type="ECO:0000313" key="2">
    <source>
        <dbReference type="Proteomes" id="UP000051530"/>
    </source>
</evidence>
<accession>A0A0R0LSM0</accession>
<evidence type="ECO:0000313" key="1">
    <source>
        <dbReference type="EMBL" id="KRH92314.1"/>
    </source>
</evidence>
<dbReference type="VEuPathDB" id="MicrosporidiaDB:M153_7809000150"/>
<feature type="non-terminal residue" evidence="1">
    <location>
        <position position="315"/>
    </location>
</feature>
<dbReference type="Proteomes" id="UP000051530">
    <property type="component" value="Unassembled WGS sequence"/>
</dbReference>
<protein>
    <submittedName>
        <fullName evidence="1">Uncharacterized protein</fullName>
    </submittedName>
</protein>
<name>A0A0R0LSM0_9MICR</name>
<reference evidence="1 2" key="1">
    <citation type="submission" date="2015-07" db="EMBL/GenBank/DDBJ databases">
        <title>The genome of Pseudoloma neurophilia, a relevant intracellular parasite of the zebrafish.</title>
        <authorList>
            <person name="Ndikumana S."/>
            <person name="Pelin A."/>
            <person name="Sanders J."/>
            <person name="Corradi N."/>
        </authorList>
    </citation>
    <scope>NUCLEOTIDE SEQUENCE [LARGE SCALE GENOMIC DNA]</scope>
    <source>
        <strain evidence="1 2">MK1</strain>
    </source>
</reference>
<organism evidence="1 2">
    <name type="scientific">Pseudoloma neurophilia</name>
    <dbReference type="NCBI Taxonomy" id="146866"/>
    <lineage>
        <taxon>Eukaryota</taxon>
        <taxon>Fungi</taxon>
        <taxon>Fungi incertae sedis</taxon>
        <taxon>Microsporidia</taxon>
        <taxon>Pseudoloma</taxon>
    </lineage>
</organism>
<gene>
    <name evidence="1" type="ORF">M153_7809000150</name>
</gene>
<dbReference type="EMBL" id="LGUB01001023">
    <property type="protein sequence ID" value="KRH92314.1"/>
    <property type="molecule type" value="Genomic_DNA"/>
</dbReference>
<keyword evidence="2" id="KW-1185">Reference proteome</keyword>
<dbReference type="AlphaFoldDB" id="A0A0R0LSM0"/>
<sequence length="315" mass="36686">MEMDDEFVECISREDVLRTHFLNQNVDDRNSFDTIFNLKMLLLCLGCEYIQTLPLFSSNFSVFTISQYLKDSNFNLNILESNLSITFLSDGYVKQYITDLKYAIWYTTIHPVMTLTGEVQIVTFDPFDHKKIMEIKTVNDIQEKSDLQEKIKTVNDIQEKSDNQEKIKTVNDIQEKSDNQDNNTLQMNSDSQMNSEFIKIATTLYGYRKCNWWYETLFEMEITPYRGDYIDTDTLMDYQMLKPSNVLLPVFESSPCTGSVKLRPSSIISPSKQFLLINCARQNFFKKDSFVKLLMLYENLEYDGLGGGKLSDSKI</sequence>
<comment type="caution">
    <text evidence="1">The sequence shown here is derived from an EMBL/GenBank/DDBJ whole genome shotgun (WGS) entry which is preliminary data.</text>
</comment>